<keyword evidence="1" id="KW-0805">Transcription regulation</keyword>
<dbReference type="EMBL" id="CP047020">
    <property type="protein sequence ID" value="QHA10094.1"/>
    <property type="molecule type" value="Genomic_DNA"/>
</dbReference>
<dbReference type="GO" id="GO:0003677">
    <property type="term" value="F:DNA binding"/>
    <property type="evidence" value="ECO:0007669"/>
    <property type="project" value="UniProtKB-UniRule"/>
</dbReference>
<dbReference type="PANTHER" id="PTHR47506">
    <property type="entry name" value="TRANSCRIPTIONAL REGULATORY PROTEIN"/>
    <property type="match status" value="1"/>
</dbReference>
<dbReference type="InterPro" id="IPR001647">
    <property type="entry name" value="HTH_TetR"/>
</dbReference>
<reference evidence="6 7" key="1">
    <citation type="submission" date="2019-12" db="EMBL/GenBank/DDBJ databases">
        <title>Streptomyces sp. strain T44 isolated from rhizosphere soil of Broussonetia papyrifera.</title>
        <authorList>
            <person name="Mo P."/>
        </authorList>
    </citation>
    <scope>NUCLEOTIDE SEQUENCE [LARGE SCALE GENOMIC DNA]</scope>
    <source>
        <strain evidence="6 7">T44</strain>
    </source>
</reference>
<dbReference type="RefSeq" id="WP_158931120.1">
    <property type="nucleotide sequence ID" value="NZ_CP047020.1"/>
</dbReference>
<gene>
    <name evidence="6" type="ORF">GQF42_39245</name>
</gene>
<evidence type="ECO:0000259" key="5">
    <source>
        <dbReference type="PROSITE" id="PS50977"/>
    </source>
</evidence>
<evidence type="ECO:0000313" key="7">
    <source>
        <dbReference type="Proteomes" id="UP000436138"/>
    </source>
</evidence>
<keyword evidence="2 4" id="KW-0238">DNA-binding</keyword>
<evidence type="ECO:0000256" key="1">
    <source>
        <dbReference type="ARBA" id="ARBA00023015"/>
    </source>
</evidence>
<name>A0A6I6NFA2_9ACTN</name>
<dbReference type="Proteomes" id="UP000436138">
    <property type="component" value="Chromosome"/>
</dbReference>
<evidence type="ECO:0000256" key="4">
    <source>
        <dbReference type="PROSITE-ProRule" id="PRU00335"/>
    </source>
</evidence>
<feature type="domain" description="HTH tetR-type" evidence="5">
    <location>
        <begin position="4"/>
        <end position="64"/>
    </location>
</feature>
<evidence type="ECO:0000313" key="6">
    <source>
        <dbReference type="EMBL" id="QHA10094.1"/>
    </source>
</evidence>
<evidence type="ECO:0000256" key="2">
    <source>
        <dbReference type="ARBA" id="ARBA00023125"/>
    </source>
</evidence>
<protein>
    <submittedName>
        <fullName evidence="6">TetR family transcriptional regulator</fullName>
    </submittedName>
</protein>
<keyword evidence="7" id="KW-1185">Reference proteome</keyword>
<dbReference type="PANTHER" id="PTHR47506:SF1">
    <property type="entry name" value="HTH-TYPE TRANSCRIPTIONAL REGULATOR YJDC"/>
    <property type="match status" value="1"/>
</dbReference>
<dbReference type="SUPFAM" id="SSF48498">
    <property type="entry name" value="Tetracyclin repressor-like, C-terminal domain"/>
    <property type="match status" value="1"/>
</dbReference>
<sequence length="195" mass="21153">MDTAVARDRALDAAQELFYARGIQAVGMDELRGASGLSLKRLYQLFPTKEQLVAAYLARRDERWRRRLAEHVARRPDPRQRIWAVFGWLQEWFGEDGFHGCAWINAYGELGTTSTLVAEQVRAHKEAFRGYLVSLVDAAELPAALAGPLFLLAEGAMVTAGITGSARPAAEALDAARALVSAAGADGVSRSSPTP</sequence>
<dbReference type="Gene3D" id="1.10.357.10">
    <property type="entry name" value="Tetracycline Repressor, domain 2"/>
    <property type="match status" value="1"/>
</dbReference>
<dbReference type="PROSITE" id="PS50977">
    <property type="entry name" value="HTH_TETR_2"/>
    <property type="match status" value="1"/>
</dbReference>
<proteinExistence type="predicted"/>
<dbReference type="InterPro" id="IPR009057">
    <property type="entry name" value="Homeodomain-like_sf"/>
</dbReference>
<organism evidence="6 7">
    <name type="scientific">Streptomyces broussonetiae</name>
    <dbReference type="NCBI Taxonomy" id="2686304"/>
    <lineage>
        <taxon>Bacteria</taxon>
        <taxon>Bacillati</taxon>
        <taxon>Actinomycetota</taxon>
        <taxon>Actinomycetes</taxon>
        <taxon>Kitasatosporales</taxon>
        <taxon>Streptomycetaceae</taxon>
        <taxon>Streptomyces</taxon>
    </lineage>
</organism>
<dbReference type="PRINTS" id="PR00455">
    <property type="entry name" value="HTHTETR"/>
</dbReference>
<accession>A0A6I6NFA2</accession>
<dbReference type="AlphaFoldDB" id="A0A6I6NFA2"/>
<keyword evidence="3" id="KW-0804">Transcription</keyword>
<feature type="DNA-binding region" description="H-T-H motif" evidence="4">
    <location>
        <begin position="27"/>
        <end position="46"/>
    </location>
</feature>
<dbReference type="InterPro" id="IPR036271">
    <property type="entry name" value="Tet_transcr_reg_TetR-rel_C_sf"/>
</dbReference>
<dbReference type="KEGG" id="sbro:GQF42_39245"/>
<evidence type="ECO:0000256" key="3">
    <source>
        <dbReference type="ARBA" id="ARBA00023163"/>
    </source>
</evidence>
<dbReference type="SUPFAM" id="SSF46689">
    <property type="entry name" value="Homeodomain-like"/>
    <property type="match status" value="1"/>
</dbReference>
<dbReference type="Pfam" id="PF00440">
    <property type="entry name" value="TetR_N"/>
    <property type="match status" value="1"/>
</dbReference>